<organism evidence="1 2">
    <name type="scientific">Kineococcus gynurae</name>
    <dbReference type="NCBI Taxonomy" id="452979"/>
    <lineage>
        <taxon>Bacteria</taxon>
        <taxon>Bacillati</taxon>
        <taxon>Actinomycetota</taxon>
        <taxon>Actinomycetes</taxon>
        <taxon>Kineosporiales</taxon>
        <taxon>Kineosporiaceae</taxon>
        <taxon>Kineococcus</taxon>
    </lineage>
</organism>
<dbReference type="Proteomes" id="UP001589748">
    <property type="component" value="Unassembled WGS sequence"/>
</dbReference>
<proteinExistence type="predicted"/>
<gene>
    <name evidence="1" type="ORF">ACFFVI_06410</name>
</gene>
<reference evidence="1 2" key="1">
    <citation type="submission" date="2024-09" db="EMBL/GenBank/DDBJ databases">
        <authorList>
            <person name="Sun Q."/>
            <person name="Mori K."/>
        </authorList>
    </citation>
    <scope>NUCLEOTIDE SEQUENCE [LARGE SCALE GENOMIC DNA]</scope>
    <source>
        <strain evidence="1 2">TISTR 1856</strain>
    </source>
</reference>
<dbReference type="RefSeq" id="WP_380136080.1">
    <property type="nucleotide sequence ID" value="NZ_JBHLUI010000003.1"/>
</dbReference>
<name>A0ABV5LR95_9ACTN</name>
<dbReference type="EMBL" id="JBHMDM010000004">
    <property type="protein sequence ID" value="MFB9376595.1"/>
    <property type="molecule type" value="Genomic_DNA"/>
</dbReference>
<evidence type="ECO:0000313" key="2">
    <source>
        <dbReference type="Proteomes" id="UP001589748"/>
    </source>
</evidence>
<comment type="caution">
    <text evidence="1">The sequence shown here is derived from an EMBL/GenBank/DDBJ whole genome shotgun (WGS) entry which is preliminary data.</text>
</comment>
<keyword evidence="2" id="KW-1185">Reference proteome</keyword>
<protein>
    <submittedName>
        <fullName evidence="1">Uncharacterized protein</fullName>
    </submittedName>
</protein>
<sequence>MRWEQLFDDLAARGAAEVRLDRAAEVADRLTAELAQIDLSRRFRASATVAMDLVDGSHVVGAPVAAGPGWLLLDAATPSPSPAQVLVVAAAVESVTGLGERVAAEPGPLESRESLVLALRAVARADATVLLRTRSGRHLRGRLSRVGADHVDVDLDGGVGTRHRRTVPFSALVCVEQVA</sequence>
<accession>A0ABV5LR95</accession>
<evidence type="ECO:0000313" key="1">
    <source>
        <dbReference type="EMBL" id="MFB9376595.1"/>
    </source>
</evidence>